<dbReference type="InterPro" id="IPR029016">
    <property type="entry name" value="GAF-like_dom_sf"/>
</dbReference>
<dbReference type="Gene3D" id="3.30.450.40">
    <property type="match status" value="1"/>
</dbReference>
<keyword evidence="2" id="KW-0418">Kinase</keyword>
<keyword evidence="3" id="KW-0805">Transcription regulation</keyword>
<accession>A0A852U0K6</accession>
<proteinExistence type="predicted"/>
<name>A0A852U0K6_9ACTN</name>
<dbReference type="AlphaFoldDB" id="A0A852U0K6"/>
<dbReference type="GO" id="GO:0003723">
    <property type="term" value="F:RNA binding"/>
    <property type="evidence" value="ECO:0007669"/>
    <property type="project" value="InterPro"/>
</dbReference>
<organism evidence="7 8">
    <name type="scientific">Spinactinospora alkalitolerans</name>
    <dbReference type="NCBI Taxonomy" id="687207"/>
    <lineage>
        <taxon>Bacteria</taxon>
        <taxon>Bacillati</taxon>
        <taxon>Actinomycetota</taxon>
        <taxon>Actinomycetes</taxon>
        <taxon>Streptosporangiales</taxon>
        <taxon>Nocardiopsidaceae</taxon>
        <taxon>Spinactinospora</taxon>
    </lineage>
</organism>
<dbReference type="InterPro" id="IPR011006">
    <property type="entry name" value="CheY-like_superfamily"/>
</dbReference>
<sequence>MVAAPAPGGADDRIALVRRLVSLTEELGSSPGLEEAAQRIVDAMVGDLDLCDHAHVTARTGKNGPWITAHSDGVAKRLGDSYVFLGTSPKLHITLADPLTRTATEHSDGRWTRFLTRAAAHDVRSMYAARLTTSKRRIGVLTLYSDSPDAFEEQGTALLATVTDHVAITLQHKIEVANLTRALSTRSLIGSALGILMERHSIAEEEAWKIISRTSQELNIRLVDICRRVVADTEAAASPEEPSSSEKSPPREEAEGSG</sequence>
<protein>
    <submittedName>
        <fullName evidence="7">GAF domain-containing protein</fullName>
    </submittedName>
</protein>
<comment type="caution">
    <text evidence="7">The sequence shown here is derived from an EMBL/GenBank/DDBJ whole genome shotgun (WGS) entry which is preliminary data.</text>
</comment>
<feature type="domain" description="ANTAR" evidence="6">
    <location>
        <begin position="169"/>
        <end position="230"/>
    </location>
</feature>
<evidence type="ECO:0000256" key="2">
    <source>
        <dbReference type="ARBA" id="ARBA00022777"/>
    </source>
</evidence>
<reference evidence="7 8" key="1">
    <citation type="submission" date="2020-07" db="EMBL/GenBank/DDBJ databases">
        <title>Sequencing the genomes of 1000 actinobacteria strains.</title>
        <authorList>
            <person name="Klenk H.-P."/>
        </authorList>
    </citation>
    <scope>NUCLEOTIDE SEQUENCE [LARGE SCALE GENOMIC DNA]</scope>
    <source>
        <strain evidence="7 8">CXB654</strain>
    </source>
</reference>
<dbReference type="GO" id="GO:0016301">
    <property type="term" value="F:kinase activity"/>
    <property type="evidence" value="ECO:0007669"/>
    <property type="project" value="UniProtKB-KW"/>
</dbReference>
<evidence type="ECO:0000313" key="7">
    <source>
        <dbReference type="EMBL" id="NYE50366.1"/>
    </source>
</evidence>
<dbReference type="PIRSF" id="PIRSF036625">
    <property type="entry name" value="GAF_ANTAR"/>
    <property type="match status" value="1"/>
</dbReference>
<dbReference type="SMART" id="SM01012">
    <property type="entry name" value="ANTAR"/>
    <property type="match status" value="1"/>
</dbReference>
<dbReference type="InterPro" id="IPR012074">
    <property type="entry name" value="GAF_ANTAR"/>
</dbReference>
<dbReference type="Gene3D" id="1.10.10.10">
    <property type="entry name" value="Winged helix-like DNA-binding domain superfamily/Winged helix DNA-binding domain"/>
    <property type="match status" value="1"/>
</dbReference>
<feature type="region of interest" description="Disordered" evidence="5">
    <location>
        <begin position="233"/>
        <end position="258"/>
    </location>
</feature>
<dbReference type="InterPro" id="IPR005561">
    <property type="entry name" value="ANTAR"/>
</dbReference>
<dbReference type="RefSeq" id="WP_179645855.1">
    <property type="nucleotide sequence ID" value="NZ_BAAAYY010000014.1"/>
</dbReference>
<evidence type="ECO:0000259" key="6">
    <source>
        <dbReference type="PROSITE" id="PS50921"/>
    </source>
</evidence>
<dbReference type="Pfam" id="PF03861">
    <property type="entry name" value="ANTAR"/>
    <property type="match status" value="1"/>
</dbReference>
<dbReference type="Proteomes" id="UP000589036">
    <property type="component" value="Unassembled WGS sequence"/>
</dbReference>
<feature type="compositionally biased region" description="Low complexity" evidence="5">
    <location>
        <begin position="234"/>
        <end position="247"/>
    </location>
</feature>
<dbReference type="SMART" id="SM00065">
    <property type="entry name" value="GAF"/>
    <property type="match status" value="1"/>
</dbReference>
<evidence type="ECO:0000256" key="4">
    <source>
        <dbReference type="ARBA" id="ARBA00023163"/>
    </source>
</evidence>
<evidence type="ECO:0000313" key="8">
    <source>
        <dbReference type="Proteomes" id="UP000589036"/>
    </source>
</evidence>
<evidence type="ECO:0000256" key="5">
    <source>
        <dbReference type="SAM" id="MobiDB-lite"/>
    </source>
</evidence>
<dbReference type="InterPro" id="IPR036388">
    <property type="entry name" value="WH-like_DNA-bd_sf"/>
</dbReference>
<gene>
    <name evidence="7" type="ORF">HDA32_005486</name>
</gene>
<keyword evidence="1" id="KW-0808">Transferase</keyword>
<evidence type="ECO:0000256" key="3">
    <source>
        <dbReference type="ARBA" id="ARBA00023015"/>
    </source>
</evidence>
<dbReference type="SUPFAM" id="SSF52172">
    <property type="entry name" value="CheY-like"/>
    <property type="match status" value="1"/>
</dbReference>
<feature type="compositionally biased region" description="Basic and acidic residues" evidence="5">
    <location>
        <begin position="248"/>
        <end position="258"/>
    </location>
</feature>
<dbReference type="InterPro" id="IPR003018">
    <property type="entry name" value="GAF"/>
</dbReference>
<dbReference type="EMBL" id="JACCCC010000001">
    <property type="protein sequence ID" value="NYE50366.1"/>
    <property type="molecule type" value="Genomic_DNA"/>
</dbReference>
<dbReference type="SUPFAM" id="SSF55781">
    <property type="entry name" value="GAF domain-like"/>
    <property type="match status" value="1"/>
</dbReference>
<evidence type="ECO:0000256" key="1">
    <source>
        <dbReference type="ARBA" id="ARBA00022679"/>
    </source>
</evidence>
<keyword evidence="4" id="KW-0804">Transcription</keyword>
<keyword evidence="8" id="KW-1185">Reference proteome</keyword>
<dbReference type="PROSITE" id="PS50921">
    <property type="entry name" value="ANTAR"/>
    <property type="match status" value="1"/>
</dbReference>